<gene>
    <name evidence="2" type="ORF">CKA38_01260</name>
</gene>
<dbReference type="KEGG" id="elut:CKA38_01260"/>
<reference evidence="2 3" key="1">
    <citation type="journal article" date="2018" name="Syst. Appl. Microbiol.">
        <title>Ereboglobus luteus gen. nov. sp. nov. from cockroach guts, and new insights into the oxygen relationship of the genera Opitutus and Didymococcus (Verrucomicrobia: Opitutaceae).</title>
        <authorList>
            <person name="Tegtmeier D."/>
            <person name="Belitz A."/>
            <person name="Radek R."/>
            <person name="Heimerl T."/>
            <person name="Brune A."/>
        </authorList>
    </citation>
    <scope>NUCLEOTIDE SEQUENCE [LARGE SCALE GENOMIC DNA]</scope>
    <source>
        <strain evidence="2 3">Ho45</strain>
    </source>
</reference>
<evidence type="ECO:0000313" key="2">
    <source>
        <dbReference type="EMBL" id="AWI08076.1"/>
    </source>
</evidence>
<evidence type="ECO:0000256" key="1">
    <source>
        <dbReference type="SAM" id="MobiDB-lite"/>
    </source>
</evidence>
<dbReference type="AlphaFoldDB" id="A0A2U8DZR1"/>
<feature type="compositionally biased region" description="Polar residues" evidence="1">
    <location>
        <begin position="1"/>
        <end position="15"/>
    </location>
</feature>
<accession>A0A2U8DZR1</accession>
<dbReference type="Proteomes" id="UP000244896">
    <property type="component" value="Chromosome"/>
</dbReference>
<sequence>MFNTARRNETSTSSGPVVRARAPTAKNFPNTRNFHRIFSHDILFRSSIDFHYRNPRIEMQANPQHENHAQPPYDPGTLRAPESSAV</sequence>
<proteinExistence type="predicted"/>
<feature type="region of interest" description="Disordered" evidence="1">
    <location>
        <begin position="1"/>
        <end position="24"/>
    </location>
</feature>
<keyword evidence="3" id="KW-1185">Reference proteome</keyword>
<protein>
    <submittedName>
        <fullName evidence="2">Uncharacterized protein</fullName>
    </submittedName>
</protein>
<organism evidence="2 3">
    <name type="scientific">Ereboglobus luteus</name>
    <dbReference type="NCBI Taxonomy" id="1796921"/>
    <lineage>
        <taxon>Bacteria</taxon>
        <taxon>Pseudomonadati</taxon>
        <taxon>Verrucomicrobiota</taxon>
        <taxon>Opitutia</taxon>
        <taxon>Opitutales</taxon>
        <taxon>Opitutaceae</taxon>
        <taxon>Ereboglobus</taxon>
    </lineage>
</organism>
<dbReference type="EMBL" id="CP023004">
    <property type="protein sequence ID" value="AWI08076.1"/>
    <property type="molecule type" value="Genomic_DNA"/>
</dbReference>
<evidence type="ECO:0000313" key="3">
    <source>
        <dbReference type="Proteomes" id="UP000244896"/>
    </source>
</evidence>
<feature type="region of interest" description="Disordered" evidence="1">
    <location>
        <begin position="57"/>
        <end position="86"/>
    </location>
</feature>
<name>A0A2U8DZR1_9BACT</name>